<evidence type="ECO:0000313" key="5">
    <source>
        <dbReference type="Proteomes" id="UP000034774"/>
    </source>
</evidence>
<feature type="domain" description="Glycosyltransferase subfamily 4-like N-terminal" evidence="3">
    <location>
        <begin position="17"/>
        <end position="187"/>
    </location>
</feature>
<dbReference type="SUPFAM" id="SSF53756">
    <property type="entry name" value="UDP-Glycosyltransferase/glycogen phosphorylase"/>
    <property type="match status" value="1"/>
</dbReference>
<dbReference type="InterPro" id="IPR001296">
    <property type="entry name" value="Glyco_trans_1"/>
</dbReference>
<gene>
    <name evidence="4" type="ORF">UT17_C0007G0005</name>
</gene>
<dbReference type="Pfam" id="PF13439">
    <property type="entry name" value="Glyco_transf_4"/>
    <property type="match status" value="1"/>
</dbReference>
<evidence type="ECO:0000259" key="3">
    <source>
        <dbReference type="Pfam" id="PF13439"/>
    </source>
</evidence>
<reference evidence="4 5" key="1">
    <citation type="journal article" date="2015" name="Nature">
        <title>rRNA introns, odd ribosomes, and small enigmatic genomes across a large radiation of phyla.</title>
        <authorList>
            <person name="Brown C.T."/>
            <person name="Hug L.A."/>
            <person name="Thomas B.C."/>
            <person name="Sharon I."/>
            <person name="Castelle C.J."/>
            <person name="Singh A."/>
            <person name="Wilkins M.J."/>
            <person name="Williams K.H."/>
            <person name="Banfield J.F."/>
        </authorList>
    </citation>
    <scope>NUCLEOTIDE SEQUENCE [LARGE SCALE GENOMIC DNA]</scope>
</reference>
<keyword evidence="1 4" id="KW-0808">Transferase</keyword>
<sequence length="369" mass="42484">MNILILNWRDPKNPRSGGAEKVTFKYAEYWAKQGHSVIWICNSFPGCVSNESIKDVKFLRIGPDLGFTVVELLITYPLFLLHAVFSAIKTIYKYKISLVIDEIHGLPFFTPLYCKVRKALLVCEVAGPIWDKMYPFPINTMGKIFERIVYHIYRHTETWAISQNTKDDIYRLNKNQNIKILPLGIDPHVRPQVKKFSYPSAVFLGRIVKMKGVETAIQATADIVTNLPKFRLYIIGSADTQYKQYLEQLVSKLNINKNVIFCGQLSENEKYTLLAKSHFLFHPSYKEGFGLTVLEAGQMSTPSIVRSGSSLDELIKDEYSGLIFKKDSQISEMFIRHYSGNKYKDMCINAKNRSTQYDWDKMLLKSNLI</sequence>
<protein>
    <submittedName>
        <fullName evidence="4">Glycosyl transferase group 1</fullName>
    </submittedName>
</protein>
<evidence type="ECO:0000259" key="2">
    <source>
        <dbReference type="Pfam" id="PF00534"/>
    </source>
</evidence>
<dbReference type="PANTHER" id="PTHR46401">
    <property type="entry name" value="GLYCOSYLTRANSFERASE WBBK-RELATED"/>
    <property type="match status" value="1"/>
</dbReference>
<feature type="domain" description="Glycosyl transferase family 1" evidence="2">
    <location>
        <begin position="198"/>
        <end position="348"/>
    </location>
</feature>
<evidence type="ECO:0000313" key="4">
    <source>
        <dbReference type="EMBL" id="KKQ91479.1"/>
    </source>
</evidence>
<evidence type="ECO:0000256" key="1">
    <source>
        <dbReference type="ARBA" id="ARBA00022679"/>
    </source>
</evidence>
<name>A0A0G0P040_9BACT</name>
<dbReference type="CDD" id="cd03801">
    <property type="entry name" value="GT4_PimA-like"/>
    <property type="match status" value="1"/>
</dbReference>
<dbReference type="InterPro" id="IPR028098">
    <property type="entry name" value="Glyco_trans_4-like_N"/>
</dbReference>
<dbReference type="GO" id="GO:0016757">
    <property type="term" value="F:glycosyltransferase activity"/>
    <property type="evidence" value="ECO:0007669"/>
    <property type="project" value="InterPro"/>
</dbReference>
<dbReference type="Gene3D" id="3.40.50.2000">
    <property type="entry name" value="Glycogen Phosphorylase B"/>
    <property type="match status" value="2"/>
</dbReference>
<proteinExistence type="predicted"/>
<dbReference type="EMBL" id="LBVU01000007">
    <property type="protein sequence ID" value="KKQ91479.1"/>
    <property type="molecule type" value="Genomic_DNA"/>
</dbReference>
<organism evidence="4 5">
    <name type="scientific">Candidatus Woesebacteria bacterium GW2011_GWB1_39_10</name>
    <dbReference type="NCBI Taxonomy" id="1618572"/>
    <lineage>
        <taxon>Bacteria</taxon>
        <taxon>Candidatus Woeseibacteriota</taxon>
    </lineage>
</organism>
<dbReference type="PANTHER" id="PTHR46401:SF2">
    <property type="entry name" value="GLYCOSYLTRANSFERASE WBBK-RELATED"/>
    <property type="match status" value="1"/>
</dbReference>
<comment type="caution">
    <text evidence="4">The sequence shown here is derived from an EMBL/GenBank/DDBJ whole genome shotgun (WGS) entry which is preliminary data.</text>
</comment>
<accession>A0A0G0P040</accession>
<dbReference type="STRING" id="1618572.UT17_C0007G0005"/>
<dbReference type="Pfam" id="PF00534">
    <property type="entry name" value="Glycos_transf_1"/>
    <property type="match status" value="1"/>
</dbReference>
<dbReference type="Proteomes" id="UP000034774">
    <property type="component" value="Unassembled WGS sequence"/>
</dbReference>
<dbReference type="GO" id="GO:0009103">
    <property type="term" value="P:lipopolysaccharide biosynthetic process"/>
    <property type="evidence" value="ECO:0007669"/>
    <property type="project" value="TreeGrafter"/>
</dbReference>
<dbReference type="AlphaFoldDB" id="A0A0G0P040"/>